<evidence type="ECO:0000256" key="2">
    <source>
        <dbReference type="ARBA" id="ARBA00004123"/>
    </source>
</evidence>
<evidence type="ECO:0000256" key="3">
    <source>
        <dbReference type="ARBA" id="ARBA00007273"/>
    </source>
</evidence>
<dbReference type="KEGG" id="asau:88171294"/>
<gene>
    <name evidence="11" type="ORF">PUMCH_000225</name>
</gene>
<name>A0AAX4H3C7_9ASCO</name>
<keyword evidence="12" id="KW-1185">Reference proteome</keyword>
<accession>A0AAX4H3C7</accession>
<evidence type="ECO:0000313" key="11">
    <source>
        <dbReference type="EMBL" id="WPK23002.1"/>
    </source>
</evidence>
<evidence type="ECO:0000256" key="9">
    <source>
        <dbReference type="SAM" id="Coils"/>
    </source>
</evidence>
<feature type="coiled-coil region" evidence="9">
    <location>
        <begin position="303"/>
        <end position="330"/>
    </location>
</feature>
<dbReference type="GO" id="GO:0005634">
    <property type="term" value="C:nucleus"/>
    <property type="evidence" value="ECO:0007669"/>
    <property type="project" value="UniProtKB-SubCell"/>
</dbReference>
<evidence type="ECO:0000313" key="12">
    <source>
        <dbReference type="Proteomes" id="UP001338582"/>
    </source>
</evidence>
<dbReference type="AlphaFoldDB" id="A0AAX4H3C7"/>
<keyword evidence="7" id="KW-0804">Transcription</keyword>
<dbReference type="RefSeq" id="XP_062875389.1">
    <property type="nucleotide sequence ID" value="XM_063019319.1"/>
</dbReference>
<dbReference type="Proteomes" id="UP001338582">
    <property type="component" value="Chromosome 1"/>
</dbReference>
<dbReference type="InterPro" id="IPR024318">
    <property type="entry name" value="Nro1/ETT1"/>
</dbReference>
<dbReference type="EMBL" id="CP138894">
    <property type="protein sequence ID" value="WPK23002.1"/>
    <property type="molecule type" value="Genomic_DNA"/>
</dbReference>
<dbReference type="GO" id="GO:2000640">
    <property type="term" value="P:positive regulation of SREBP signaling pathway"/>
    <property type="evidence" value="ECO:0007669"/>
    <property type="project" value="TreeGrafter"/>
</dbReference>
<reference evidence="11 12" key="1">
    <citation type="submission" date="2023-10" db="EMBL/GenBank/DDBJ databases">
        <title>Draft Genome Sequence of Candida saopaulonensis from a very Premature Infant with Sepsis.</title>
        <authorList>
            <person name="Ning Y."/>
            <person name="Dai R."/>
            <person name="Xiao M."/>
            <person name="Xu Y."/>
            <person name="Yan Q."/>
            <person name="Zhang L."/>
        </authorList>
    </citation>
    <scope>NUCLEOTIDE SEQUENCE [LARGE SCALE GENOMIC DNA]</scope>
    <source>
        <strain evidence="11 12">19XY460</strain>
    </source>
</reference>
<sequence length="459" mass="52192">MAPKRHLGLAKAGKAKRLKTLSPTPDAQDSVTVSSVNKEADPNSTPETNNGTDIAVEGNDQLPEEKVSVELSADVDINDAMGQLRVLWRNFIASEERNELMVNAVVHECDRMLRKLAQRQEGNIDEEKIVLLGDFYSIYAIALSSLAFFHTENPKLVKEFFEAARDRIETGKRLYPDSISILFAEARILINLIPLTEISQLEVDSKINSEHKDASVLLDRCLSLYEEAEKVSEERKEFSFFNRENSDFLDALDDLLEIVDNFGREHPEGDDSDASDSPDEVVLSKKHPLYAIRKTDKYSLWWREHCQRFLENLEKNLEQVRKSDDQEEISSLINLKREMSKRLGDSFLAEAEMPTTVFTTLAYYSRGEKEVNGMNLEQSRELCKSLYKKALVYLKEAEDEEDPDSWASVAEATISLGNIYDISSEEQEKLYKEAESILIRANNATNGKYESILENLVQG</sequence>
<keyword evidence="8" id="KW-0539">Nucleus</keyword>
<comment type="function">
    <text evidence="1">Required for correct translation termination and probably involved in regulation of hypoxic gene expression.</text>
</comment>
<feature type="compositionally biased region" description="Basic residues" evidence="10">
    <location>
        <begin position="1"/>
        <end position="19"/>
    </location>
</feature>
<dbReference type="GeneID" id="88171294"/>
<proteinExistence type="inferred from homology"/>
<evidence type="ECO:0000256" key="8">
    <source>
        <dbReference type="ARBA" id="ARBA00023242"/>
    </source>
</evidence>
<feature type="region of interest" description="Disordered" evidence="10">
    <location>
        <begin position="1"/>
        <end position="59"/>
    </location>
</feature>
<keyword evidence="9" id="KW-0175">Coiled coil</keyword>
<feature type="compositionally biased region" description="Polar residues" evidence="10">
    <location>
        <begin position="21"/>
        <end position="52"/>
    </location>
</feature>
<protein>
    <recommendedName>
        <fullName evidence="4">Enhancer of translation termination 1</fullName>
    </recommendedName>
</protein>
<evidence type="ECO:0000256" key="1">
    <source>
        <dbReference type="ARBA" id="ARBA00003395"/>
    </source>
</evidence>
<evidence type="ECO:0000256" key="7">
    <source>
        <dbReference type="ARBA" id="ARBA00023163"/>
    </source>
</evidence>
<keyword evidence="5" id="KW-0810">Translation regulation</keyword>
<dbReference type="GO" id="GO:0006417">
    <property type="term" value="P:regulation of translation"/>
    <property type="evidence" value="ECO:0007669"/>
    <property type="project" value="UniProtKB-KW"/>
</dbReference>
<comment type="subcellular location">
    <subcellularLocation>
        <location evidence="2">Nucleus</location>
    </subcellularLocation>
</comment>
<evidence type="ECO:0000256" key="4">
    <source>
        <dbReference type="ARBA" id="ARBA00017359"/>
    </source>
</evidence>
<dbReference type="Pfam" id="PF12753">
    <property type="entry name" value="Nro1"/>
    <property type="match status" value="1"/>
</dbReference>
<dbReference type="PANTHER" id="PTHR28290:SF1">
    <property type="entry name" value="ENHANCER OF TRANSLATION TERMINATION 1"/>
    <property type="match status" value="1"/>
</dbReference>
<evidence type="ECO:0000256" key="6">
    <source>
        <dbReference type="ARBA" id="ARBA00023015"/>
    </source>
</evidence>
<evidence type="ECO:0000256" key="10">
    <source>
        <dbReference type="SAM" id="MobiDB-lite"/>
    </source>
</evidence>
<organism evidence="11 12">
    <name type="scientific">Australozyma saopauloensis</name>
    <dbReference type="NCBI Taxonomy" id="291208"/>
    <lineage>
        <taxon>Eukaryota</taxon>
        <taxon>Fungi</taxon>
        <taxon>Dikarya</taxon>
        <taxon>Ascomycota</taxon>
        <taxon>Saccharomycotina</taxon>
        <taxon>Pichiomycetes</taxon>
        <taxon>Metschnikowiaceae</taxon>
        <taxon>Australozyma</taxon>
    </lineage>
</organism>
<comment type="similarity">
    <text evidence="3">Belongs to the ETT1 family.</text>
</comment>
<keyword evidence="6" id="KW-0805">Transcription regulation</keyword>
<evidence type="ECO:0000256" key="5">
    <source>
        <dbReference type="ARBA" id="ARBA00022845"/>
    </source>
</evidence>
<dbReference type="PANTHER" id="PTHR28290">
    <property type="entry name" value="ENHANCER OF TRANSLATION TERMINATION 1"/>
    <property type="match status" value="1"/>
</dbReference>